<dbReference type="Proteomes" id="UP000283254">
    <property type="component" value="Unassembled WGS sequence"/>
</dbReference>
<evidence type="ECO:0000256" key="1">
    <source>
        <dbReference type="SAM" id="SignalP"/>
    </source>
</evidence>
<comment type="caution">
    <text evidence="2">The sequence shown here is derived from an EMBL/GenBank/DDBJ whole genome shotgun (WGS) entry which is preliminary data.</text>
</comment>
<evidence type="ECO:0008006" key="4">
    <source>
        <dbReference type="Google" id="ProtNLM"/>
    </source>
</evidence>
<accession>A0A422QHA3</accession>
<dbReference type="EMBL" id="JSAB01000214">
    <property type="protein sequence ID" value="RNF29323.1"/>
    <property type="molecule type" value="Genomic_DNA"/>
</dbReference>
<feature type="chain" id="PRO_5019564096" description="Lipoprotein" evidence="1">
    <location>
        <begin position="23"/>
        <end position="206"/>
    </location>
</feature>
<evidence type="ECO:0000313" key="2">
    <source>
        <dbReference type="EMBL" id="RNF29323.1"/>
    </source>
</evidence>
<keyword evidence="3" id="KW-1185">Reference proteome</keyword>
<sequence>MTFRPILILVLTAMMTGLGGCAAPKGADASSVQQLTPTRKLIDAAGGEYEKFSEKLPGVVSDSPQVMRVIFAAHGLQPKDKWNPTMNFCVDTKRIGATHCLQAYATKDGTRLIGKTYWKASEGAELVAADLPFDLEALGEYSLDIIFFKDRLVMKIQDRQIMDHPTQAVPDEYWYSCSSVVCSVEVLYPYVDLEQPPGANDQAGVS</sequence>
<proteinExistence type="predicted"/>
<gene>
    <name evidence="2" type="ORF">NM04_18500</name>
</gene>
<name>A0A422QHA3_9BURK</name>
<keyword evidence="1" id="KW-0732">Signal</keyword>
<feature type="signal peptide" evidence="1">
    <location>
        <begin position="1"/>
        <end position="22"/>
    </location>
</feature>
<dbReference type="AlphaFoldDB" id="A0A422QHA3"/>
<reference evidence="2" key="1">
    <citation type="submission" date="2014-10" db="EMBL/GenBank/DDBJ databases">
        <title>Massilia sp. genome.</title>
        <authorList>
            <person name="Xu B."/>
            <person name="Dai L."/>
            <person name="Huang Z."/>
        </authorList>
    </citation>
    <scope>NUCLEOTIDE SEQUENCE [LARGE SCALE GENOMIC DNA]</scope>
    <source>
        <strain evidence="2">CFS-1</strain>
    </source>
</reference>
<organism evidence="2 3">
    <name type="scientific">Massilia aurea</name>
    <dbReference type="NCBI Taxonomy" id="373040"/>
    <lineage>
        <taxon>Bacteria</taxon>
        <taxon>Pseudomonadati</taxon>
        <taxon>Pseudomonadota</taxon>
        <taxon>Betaproteobacteria</taxon>
        <taxon>Burkholderiales</taxon>
        <taxon>Oxalobacteraceae</taxon>
        <taxon>Telluria group</taxon>
        <taxon>Massilia</taxon>
    </lineage>
</organism>
<dbReference type="RefSeq" id="WP_123070929.1">
    <property type="nucleotide sequence ID" value="NZ_JSAB01000214.1"/>
</dbReference>
<protein>
    <recommendedName>
        <fullName evidence="4">Lipoprotein</fullName>
    </recommendedName>
</protein>
<dbReference type="PROSITE" id="PS51257">
    <property type="entry name" value="PROKAR_LIPOPROTEIN"/>
    <property type="match status" value="1"/>
</dbReference>
<evidence type="ECO:0000313" key="3">
    <source>
        <dbReference type="Proteomes" id="UP000283254"/>
    </source>
</evidence>